<sequence length="289" mass="30539">MRTIRCVPLAALGLAATAGAATLEWIGEPQLYAPDAVSGASADVRLAVSPDGRRELWGAIGAIAGKSDFDVFERVRTGDGWSRPAPVPFNSGANDFDPAFAPDGSGAYFFSNRDGGLGGDDIWFVALKNGAWGTPVNVGAPVNTPHNEWAPTPLARGCLMFSSDGHGGAGGQELLQSCRGANGWSAPRGYDGINTAESEYDATSLDGGRFVVFTRSANPDEGGTLYLGTRGRDGTYRSERLPDAINSASGWNFGPSVSSAHPGMLFYSSHWPDKTKGRADIYVLRYRVK</sequence>
<evidence type="ECO:0000313" key="3">
    <source>
        <dbReference type="Proteomes" id="UP001139971"/>
    </source>
</evidence>
<dbReference type="InterPro" id="IPR011659">
    <property type="entry name" value="WD40"/>
</dbReference>
<name>A0A9X3YQM0_9GAMM</name>
<reference evidence="2" key="1">
    <citation type="submission" date="2023-02" db="EMBL/GenBank/DDBJ databases">
        <title>Tahibacter soli sp. nov. isolated from soil.</title>
        <authorList>
            <person name="Baek J.H."/>
            <person name="Lee J.K."/>
            <person name="Choi D.G."/>
            <person name="Jeon C.O."/>
        </authorList>
    </citation>
    <scope>NUCLEOTIDE SEQUENCE</scope>
    <source>
        <strain evidence="2">BL</strain>
    </source>
</reference>
<organism evidence="2 3">
    <name type="scientific">Tahibacter soli</name>
    <dbReference type="NCBI Taxonomy" id="2983605"/>
    <lineage>
        <taxon>Bacteria</taxon>
        <taxon>Pseudomonadati</taxon>
        <taxon>Pseudomonadota</taxon>
        <taxon>Gammaproteobacteria</taxon>
        <taxon>Lysobacterales</taxon>
        <taxon>Rhodanobacteraceae</taxon>
        <taxon>Tahibacter</taxon>
    </lineage>
</organism>
<protein>
    <recommendedName>
        <fullName evidence="4">WD40 repeat protein</fullName>
    </recommendedName>
</protein>
<dbReference type="RefSeq" id="WP_263541231.1">
    <property type="nucleotide sequence ID" value="NZ_JAOVZO020000020.1"/>
</dbReference>
<evidence type="ECO:0000313" key="2">
    <source>
        <dbReference type="EMBL" id="MDC8015680.1"/>
    </source>
</evidence>
<evidence type="ECO:0000256" key="1">
    <source>
        <dbReference type="SAM" id="SignalP"/>
    </source>
</evidence>
<dbReference type="AlphaFoldDB" id="A0A9X3YQM0"/>
<keyword evidence="1" id="KW-0732">Signal</keyword>
<keyword evidence="3" id="KW-1185">Reference proteome</keyword>
<dbReference type="SUPFAM" id="SSF82171">
    <property type="entry name" value="DPP6 N-terminal domain-like"/>
    <property type="match status" value="1"/>
</dbReference>
<comment type="caution">
    <text evidence="2">The sequence shown here is derived from an EMBL/GenBank/DDBJ whole genome shotgun (WGS) entry which is preliminary data.</text>
</comment>
<accession>A0A9X3YQM0</accession>
<feature type="signal peptide" evidence="1">
    <location>
        <begin position="1"/>
        <end position="20"/>
    </location>
</feature>
<proteinExistence type="predicted"/>
<feature type="chain" id="PRO_5040888408" description="WD40 repeat protein" evidence="1">
    <location>
        <begin position="21"/>
        <end position="289"/>
    </location>
</feature>
<gene>
    <name evidence="2" type="ORF">OD750_024400</name>
</gene>
<evidence type="ECO:0008006" key="4">
    <source>
        <dbReference type="Google" id="ProtNLM"/>
    </source>
</evidence>
<dbReference type="EMBL" id="JAOVZO020000020">
    <property type="protein sequence ID" value="MDC8015680.1"/>
    <property type="molecule type" value="Genomic_DNA"/>
</dbReference>
<dbReference type="Proteomes" id="UP001139971">
    <property type="component" value="Unassembled WGS sequence"/>
</dbReference>
<dbReference type="Pfam" id="PF07676">
    <property type="entry name" value="PD40"/>
    <property type="match status" value="1"/>
</dbReference>